<dbReference type="Proteomes" id="UP000012012">
    <property type="component" value="Unassembled WGS sequence"/>
</dbReference>
<dbReference type="EMBL" id="APDF01000009">
    <property type="protein sequence ID" value="EMG97110.1"/>
    <property type="molecule type" value="Genomic_DNA"/>
</dbReference>
<name>A0AAV3IGL4_HELPX</name>
<protein>
    <submittedName>
        <fullName evidence="1">Uncharacterized protein</fullName>
    </submittedName>
</protein>
<proteinExistence type="predicted"/>
<accession>A0AAV3IGL4</accession>
<sequence length="46" mass="5394">MGGLVACFTLHLKRFQKIRRVALIFHKELGGGEYKGFFYDINHRLL</sequence>
<reference evidence="1 2" key="1">
    <citation type="submission" date="2012-11" db="EMBL/GenBank/DDBJ databases">
        <authorList>
            <person name="Weinstock G."/>
            <person name="Sodergren E."/>
            <person name="Lobos E.A."/>
            <person name="Fulton L."/>
            <person name="Fulton R."/>
            <person name="Courtney L."/>
            <person name="Fronick C."/>
            <person name="O'Laughlin M."/>
            <person name="Godfrey J."/>
            <person name="Wilson R.M."/>
            <person name="Miner T."/>
            <person name="Farmer C."/>
            <person name="Delehaunty K."/>
            <person name="Cordes M."/>
            <person name="Minx P."/>
            <person name="Tomlinson C."/>
            <person name="Chen J."/>
            <person name="Wollam A."/>
            <person name="Pepin K.H."/>
            <person name="Bhonagiri V."/>
            <person name="Zhang X."/>
            <person name="Suruliraj S."/>
            <person name="Antonio M."/>
            <person name="Secka O."/>
            <person name="Thomas J."/>
            <person name="Warren W."/>
            <person name="Mitreva M."/>
            <person name="Mardis E.R."/>
            <person name="Wilson R.K."/>
        </authorList>
    </citation>
    <scope>NUCLEOTIDE SEQUENCE [LARGE SCALE GENOMIC DNA]</scope>
    <source>
        <strain evidence="1 2">GAM120Ai</strain>
    </source>
</reference>
<evidence type="ECO:0000313" key="2">
    <source>
        <dbReference type="Proteomes" id="UP000012012"/>
    </source>
</evidence>
<comment type="caution">
    <text evidence="1">The sequence shown here is derived from an EMBL/GenBank/DDBJ whole genome shotgun (WGS) entry which is preliminary data.</text>
</comment>
<evidence type="ECO:0000313" key="1">
    <source>
        <dbReference type="EMBL" id="EMG97110.1"/>
    </source>
</evidence>
<dbReference type="AlphaFoldDB" id="A0AAV3IGL4"/>
<organism evidence="1 2">
    <name type="scientific">Helicobacter pylori GAM120Ai</name>
    <dbReference type="NCBI Taxonomy" id="1159029"/>
    <lineage>
        <taxon>Bacteria</taxon>
        <taxon>Pseudomonadati</taxon>
        <taxon>Campylobacterota</taxon>
        <taxon>Epsilonproteobacteria</taxon>
        <taxon>Campylobacterales</taxon>
        <taxon>Helicobacteraceae</taxon>
        <taxon>Helicobacter</taxon>
    </lineage>
</organism>
<gene>
    <name evidence="1" type="ORF">HMPREF1401_00289</name>
</gene>